<evidence type="ECO:0000256" key="1">
    <source>
        <dbReference type="SAM" id="MobiDB-lite"/>
    </source>
</evidence>
<feature type="region of interest" description="Disordered" evidence="1">
    <location>
        <begin position="1"/>
        <end position="21"/>
    </location>
</feature>
<dbReference type="AlphaFoldDB" id="A0A4U3M857"/>
<proteinExistence type="predicted"/>
<sequence>MTSSDGNRRSPRTTAGVAPNAADVTARARAYFARSVGLEAELPATWRSWASTNTPQSRSTSATAGSRWPAAAP</sequence>
<name>A0A4U3M857_9ACTN</name>
<dbReference type="RefSeq" id="WP_137249742.1">
    <property type="nucleotide sequence ID" value="NZ_SZQA01000029.1"/>
</dbReference>
<feature type="compositionally biased region" description="Polar residues" evidence="1">
    <location>
        <begin position="48"/>
        <end position="64"/>
    </location>
</feature>
<dbReference type="OrthoDB" id="156359at2"/>
<feature type="region of interest" description="Disordered" evidence="1">
    <location>
        <begin position="46"/>
        <end position="73"/>
    </location>
</feature>
<comment type="caution">
    <text evidence="2">The sequence shown here is derived from an EMBL/GenBank/DDBJ whole genome shotgun (WGS) entry which is preliminary data.</text>
</comment>
<keyword evidence="3" id="KW-1185">Reference proteome</keyword>
<evidence type="ECO:0000313" key="2">
    <source>
        <dbReference type="EMBL" id="TKK85178.1"/>
    </source>
</evidence>
<gene>
    <name evidence="2" type="ORF">FDA94_26225</name>
</gene>
<protein>
    <submittedName>
        <fullName evidence="2">Uncharacterized protein</fullName>
    </submittedName>
</protein>
<dbReference type="Proteomes" id="UP000308705">
    <property type="component" value="Unassembled WGS sequence"/>
</dbReference>
<reference evidence="2 3" key="1">
    <citation type="submission" date="2019-04" db="EMBL/GenBank/DDBJ databases">
        <title>Herbidospora sp. NEAU-GS14.nov., a novel actinomycete isolated from soil.</title>
        <authorList>
            <person name="Han L."/>
        </authorList>
    </citation>
    <scope>NUCLEOTIDE SEQUENCE [LARGE SCALE GENOMIC DNA]</scope>
    <source>
        <strain evidence="2 3">NEAU-GS14</strain>
    </source>
</reference>
<evidence type="ECO:0000313" key="3">
    <source>
        <dbReference type="Proteomes" id="UP000308705"/>
    </source>
</evidence>
<accession>A0A4U3M857</accession>
<organism evidence="2 3">
    <name type="scientific">Herbidospora galbida</name>
    <dbReference type="NCBI Taxonomy" id="2575442"/>
    <lineage>
        <taxon>Bacteria</taxon>
        <taxon>Bacillati</taxon>
        <taxon>Actinomycetota</taxon>
        <taxon>Actinomycetes</taxon>
        <taxon>Streptosporangiales</taxon>
        <taxon>Streptosporangiaceae</taxon>
        <taxon>Herbidospora</taxon>
    </lineage>
</organism>
<dbReference type="EMBL" id="SZQA01000029">
    <property type="protein sequence ID" value="TKK85178.1"/>
    <property type="molecule type" value="Genomic_DNA"/>
</dbReference>